<keyword evidence="2 7" id="KW-0238">DNA-binding</keyword>
<dbReference type="Pfam" id="PF00392">
    <property type="entry name" value="GntR"/>
    <property type="match status" value="1"/>
</dbReference>
<sequence>MARPESSATDPTETGPAARNQGSRVAEHLARELFSGALHPGDLLPREVDLAESFGVSRASVRAGLQSLTALGIISRHAGLGTVVREYGDWNILDPLVTRWMADYAAPNPEILRQIFEFRRATEPFISAQAAERASARDLAAIEEEFLGMERALAEAAPGQPLSRAFTEHDVGFHAAIYRATHNLVWSQLAHILRPTILIVIRKTNDTAAELRDSLERHRRLLECIRLRQPEAAFTAAVHVMARTGQDLGLEDGGTTADAALLARAWASPAPGADRPEA</sequence>
<dbReference type="SMART" id="SM00895">
    <property type="entry name" value="FCD"/>
    <property type="match status" value="1"/>
</dbReference>
<feature type="domain" description="HTH gntR-type" evidence="6">
    <location>
        <begin position="19"/>
        <end position="87"/>
    </location>
</feature>
<evidence type="ECO:0000256" key="4">
    <source>
        <dbReference type="SAM" id="Coils"/>
    </source>
</evidence>
<evidence type="ECO:0000259" key="6">
    <source>
        <dbReference type="PROSITE" id="PS50949"/>
    </source>
</evidence>
<dbReference type="PROSITE" id="PS50949">
    <property type="entry name" value="HTH_GNTR"/>
    <property type="match status" value="1"/>
</dbReference>
<dbReference type="InterPro" id="IPR011711">
    <property type="entry name" value="GntR_C"/>
</dbReference>
<dbReference type="SMART" id="SM00345">
    <property type="entry name" value="HTH_GNTR"/>
    <property type="match status" value="1"/>
</dbReference>
<dbReference type="Gene3D" id="1.10.10.10">
    <property type="entry name" value="Winged helix-like DNA-binding domain superfamily/Winged helix DNA-binding domain"/>
    <property type="match status" value="1"/>
</dbReference>
<dbReference type="Pfam" id="PF07729">
    <property type="entry name" value="FCD"/>
    <property type="match status" value="1"/>
</dbReference>
<protein>
    <submittedName>
        <fullName evidence="7">DNA-binding FadR family transcriptional regulator</fullName>
    </submittedName>
</protein>
<keyword evidence="4" id="KW-0175">Coiled coil</keyword>
<reference evidence="7 8" key="1">
    <citation type="submission" date="2020-08" db="EMBL/GenBank/DDBJ databases">
        <title>Genome sequencing of Purple Non-Sulfur Bacteria from various extreme environments.</title>
        <authorList>
            <person name="Mayer M."/>
        </authorList>
    </citation>
    <scope>NUCLEOTIDE SEQUENCE [LARGE SCALE GENOMIC DNA]</scope>
    <source>
        <strain evidence="7 8">JA135</strain>
    </source>
</reference>
<evidence type="ECO:0000256" key="1">
    <source>
        <dbReference type="ARBA" id="ARBA00023015"/>
    </source>
</evidence>
<name>A0A7W6RZ90_9PROT</name>
<keyword evidence="8" id="KW-1185">Reference proteome</keyword>
<gene>
    <name evidence="7" type="ORF">GGD88_001703</name>
</gene>
<evidence type="ECO:0000313" key="8">
    <source>
        <dbReference type="Proteomes" id="UP000555728"/>
    </source>
</evidence>
<accession>A0A7W6RZ90</accession>
<keyword evidence="3" id="KW-0804">Transcription</keyword>
<dbReference type="PRINTS" id="PR00035">
    <property type="entry name" value="HTHGNTR"/>
</dbReference>
<evidence type="ECO:0000313" key="7">
    <source>
        <dbReference type="EMBL" id="MBB4285980.1"/>
    </source>
</evidence>
<feature type="region of interest" description="Disordered" evidence="5">
    <location>
        <begin position="1"/>
        <end position="23"/>
    </location>
</feature>
<evidence type="ECO:0000256" key="3">
    <source>
        <dbReference type="ARBA" id="ARBA00023163"/>
    </source>
</evidence>
<dbReference type="RefSeq" id="WP_184434118.1">
    <property type="nucleotide sequence ID" value="NZ_JACIGI010000011.1"/>
</dbReference>
<dbReference type="SUPFAM" id="SSF48008">
    <property type="entry name" value="GntR ligand-binding domain-like"/>
    <property type="match status" value="1"/>
</dbReference>
<dbReference type="CDD" id="cd07377">
    <property type="entry name" value="WHTH_GntR"/>
    <property type="match status" value="1"/>
</dbReference>
<evidence type="ECO:0000256" key="2">
    <source>
        <dbReference type="ARBA" id="ARBA00023125"/>
    </source>
</evidence>
<organism evidence="7 8">
    <name type="scientific">Roseospira goensis</name>
    <dbReference type="NCBI Taxonomy" id="391922"/>
    <lineage>
        <taxon>Bacteria</taxon>
        <taxon>Pseudomonadati</taxon>
        <taxon>Pseudomonadota</taxon>
        <taxon>Alphaproteobacteria</taxon>
        <taxon>Rhodospirillales</taxon>
        <taxon>Rhodospirillaceae</taxon>
        <taxon>Roseospira</taxon>
    </lineage>
</organism>
<dbReference type="InterPro" id="IPR036388">
    <property type="entry name" value="WH-like_DNA-bd_sf"/>
</dbReference>
<keyword evidence="1" id="KW-0805">Transcription regulation</keyword>
<feature type="compositionally biased region" description="Polar residues" evidence="5">
    <location>
        <begin position="1"/>
        <end position="12"/>
    </location>
</feature>
<feature type="coiled-coil region" evidence="4">
    <location>
        <begin position="201"/>
        <end position="228"/>
    </location>
</feature>
<comment type="caution">
    <text evidence="7">The sequence shown here is derived from an EMBL/GenBank/DDBJ whole genome shotgun (WGS) entry which is preliminary data.</text>
</comment>
<dbReference type="SUPFAM" id="SSF46785">
    <property type="entry name" value="Winged helix' DNA-binding domain"/>
    <property type="match status" value="1"/>
</dbReference>
<dbReference type="Proteomes" id="UP000555728">
    <property type="component" value="Unassembled WGS sequence"/>
</dbReference>
<dbReference type="InterPro" id="IPR000524">
    <property type="entry name" value="Tscrpt_reg_HTH_GntR"/>
</dbReference>
<dbReference type="InterPro" id="IPR008920">
    <property type="entry name" value="TF_FadR/GntR_C"/>
</dbReference>
<dbReference type="GO" id="GO:0003700">
    <property type="term" value="F:DNA-binding transcription factor activity"/>
    <property type="evidence" value="ECO:0007669"/>
    <property type="project" value="InterPro"/>
</dbReference>
<dbReference type="GO" id="GO:0003677">
    <property type="term" value="F:DNA binding"/>
    <property type="evidence" value="ECO:0007669"/>
    <property type="project" value="UniProtKB-KW"/>
</dbReference>
<dbReference type="PANTHER" id="PTHR43537:SF44">
    <property type="entry name" value="GNTR FAMILY REGULATORY PROTEIN"/>
    <property type="match status" value="1"/>
</dbReference>
<proteinExistence type="predicted"/>
<dbReference type="AlphaFoldDB" id="A0A7W6RZ90"/>
<evidence type="ECO:0000256" key="5">
    <source>
        <dbReference type="SAM" id="MobiDB-lite"/>
    </source>
</evidence>
<dbReference type="PANTHER" id="PTHR43537">
    <property type="entry name" value="TRANSCRIPTIONAL REGULATOR, GNTR FAMILY"/>
    <property type="match status" value="1"/>
</dbReference>
<dbReference type="EMBL" id="JACIGI010000011">
    <property type="protein sequence ID" value="MBB4285980.1"/>
    <property type="molecule type" value="Genomic_DNA"/>
</dbReference>
<dbReference type="InterPro" id="IPR036390">
    <property type="entry name" value="WH_DNA-bd_sf"/>
</dbReference>
<dbReference type="Gene3D" id="1.20.120.530">
    <property type="entry name" value="GntR ligand-binding domain-like"/>
    <property type="match status" value="1"/>
</dbReference>